<dbReference type="AlphaFoldDB" id="A0A6B3LFM3"/>
<evidence type="ECO:0000256" key="10">
    <source>
        <dbReference type="ARBA" id="ARBA00023136"/>
    </source>
</evidence>
<comment type="subcellular location">
    <subcellularLocation>
        <location evidence="1">Cell membrane</location>
        <topology evidence="1">Multi-pass membrane protein</topology>
    </subcellularLocation>
</comment>
<dbReference type="PANTHER" id="PTHR48086:SF3">
    <property type="entry name" value="SODIUM_PROLINE SYMPORTER"/>
    <property type="match status" value="1"/>
</dbReference>
<dbReference type="Proteomes" id="UP000475117">
    <property type="component" value="Chromosome"/>
</dbReference>
<dbReference type="PANTHER" id="PTHR48086">
    <property type="entry name" value="SODIUM/PROLINE SYMPORTER-RELATED"/>
    <property type="match status" value="1"/>
</dbReference>
<protein>
    <submittedName>
        <fullName evidence="14">Uncharacterized protein</fullName>
    </submittedName>
</protein>
<evidence type="ECO:0000256" key="1">
    <source>
        <dbReference type="ARBA" id="ARBA00004651"/>
    </source>
</evidence>
<evidence type="ECO:0000256" key="5">
    <source>
        <dbReference type="ARBA" id="ARBA00022692"/>
    </source>
</evidence>
<reference evidence="14 15" key="1">
    <citation type="submission" date="2020-12" db="EMBL/GenBank/DDBJ databases">
        <title>Sulforoseuscoccus oceanibium gen. nov., sp. nov., a representative of the phylum Verrucomicrobia with special cytoplasmic membrane, and proposal of Sulforoseuscoccusaceae fam. nov.</title>
        <authorList>
            <person name="Xi F."/>
        </authorList>
    </citation>
    <scope>NUCLEOTIDE SEQUENCE [LARGE SCALE GENOMIC DNA]</scope>
    <source>
        <strain evidence="14 15">T37</strain>
    </source>
</reference>
<gene>
    <name evidence="14" type="ORF">G3M56_002200</name>
</gene>
<dbReference type="GO" id="GO:0005886">
    <property type="term" value="C:plasma membrane"/>
    <property type="evidence" value="ECO:0007669"/>
    <property type="project" value="UniProtKB-SubCell"/>
</dbReference>
<sequence length="676" mass="74593">MHWIDWAFLAGIVVLVLGVGVGAKHFMNSVADFLVAGRTAGRYMMAVSGAMAAIGAISIVSQFEMNLEAGFALAWWDVLSGVVILLIAASGWVRYRFRQTRCLTLAEFLERRYSRGFRIFTGAVGFGAGLLNFGIFPAVGTRFFIHFLGIPPSYQWLGIEWPTYAVLMAGLIGAALFLVLQGGQVSVLITDFLQGVFANVVFVATAGFLLVTIPWTEVADVLTQVPAGHSKTNPFDTGEVKTFNFWFMLIGLFGLVYNAMSWQGEQAYNASAESAHETKMAQILGLWRELPKMLLVFLVPILVFVVLNHSAHSDVQADVQAGLAGIENPAVRNQMTVPMTLSRLLPAGLLGAFAAMMLAAFISTHNTYLHSWASILVQDVVIPLRGRPLSPKAHIWLLRGAIVGVALFIYAFSLLFVQVQEIMLYMALTGAIFAGWSGAVLIGGLYWKRGTTLAAWTSGIVGVVWTLAMFVLTQLRDAMSGKTEGVSSWGIWLAENLPHGEWIAAHLPNGQWVWGLSMAICSVTYVVVSLVVPNEFDLPYLLGRAERAGEVLDESTLERRAERSRIWRWLGISEKFSRGDIAIALITYVWNALWVLVFVGVTGFVVIHRLVTGAWFDFGSFWIEYWHVVFWIRIVVAAMLTVWLAIGGFGDLGRMMGRLRNRTQDDEDDGFVRDGD</sequence>
<comment type="similarity">
    <text evidence="2 13">Belongs to the sodium:solute symporter (SSF) (TC 2.A.21) family.</text>
</comment>
<dbReference type="Pfam" id="PF00474">
    <property type="entry name" value="SSF"/>
    <property type="match status" value="1"/>
</dbReference>
<keyword evidence="7" id="KW-1133">Transmembrane helix</keyword>
<name>A0A6B3LFM3_9BACT</name>
<accession>A0A6B3LFM3</accession>
<evidence type="ECO:0000256" key="3">
    <source>
        <dbReference type="ARBA" id="ARBA00022448"/>
    </source>
</evidence>
<dbReference type="RefSeq" id="WP_164365691.1">
    <property type="nucleotide sequence ID" value="NZ_CP066776.1"/>
</dbReference>
<proteinExistence type="inferred from homology"/>
<keyword evidence="11" id="KW-0739">Sodium transport</keyword>
<evidence type="ECO:0000256" key="6">
    <source>
        <dbReference type="ARBA" id="ARBA00022847"/>
    </source>
</evidence>
<keyword evidence="5" id="KW-0812">Transmembrane</keyword>
<keyword evidence="9" id="KW-0406">Ion transport</keyword>
<evidence type="ECO:0000256" key="4">
    <source>
        <dbReference type="ARBA" id="ARBA00022475"/>
    </source>
</evidence>
<dbReference type="Gene3D" id="1.20.1730.10">
    <property type="entry name" value="Sodium/glucose cotransporter"/>
    <property type="match status" value="1"/>
</dbReference>
<keyword evidence="10" id="KW-0472">Membrane</keyword>
<dbReference type="EMBL" id="CP066776">
    <property type="protein sequence ID" value="QQL45425.1"/>
    <property type="molecule type" value="Genomic_DNA"/>
</dbReference>
<dbReference type="InterPro" id="IPR001734">
    <property type="entry name" value="Na/solute_symporter"/>
</dbReference>
<comment type="catalytic activity">
    <reaction evidence="12">
        <text>L-proline(in) + Na(+)(in) = L-proline(out) + Na(+)(out)</text>
        <dbReference type="Rhea" id="RHEA:28967"/>
        <dbReference type="ChEBI" id="CHEBI:29101"/>
        <dbReference type="ChEBI" id="CHEBI:60039"/>
    </reaction>
</comment>
<evidence type="ECO:0000256" key="8">
    <source>
        <dbReference type="ARBA" id="ARBA00023053"/>
    </source>
</evidence>
<keyword evidence="8" id="KW-0915">Sodium</keyword>
<keyword evidence="15" id="KW-1185">Reference proteome</keyword>
<evidence type="ECO:0000313" key="14">
    <source>
        <dbReference type="EMBL" id="QQL45425.1"/>
    </source>
</evidence>
<evidence type="ECO:0000256" key="9">
    <source>
        <dbReference type="ARBA" id="ARBA00023065"/>
    </source>
</evidence>
<evidence type="ECO:0000256" key="12">
    <source>
        <dbReference type="ARBA" id="ARBA00033708"/>
    </source>
</evidence>
<keyword evidence="6" id="KW-0769">Symport</keyword>
<keyword evidence="3" id="KW-0813">Transport</keyword>
<dbReference type="PROSITE" id="PS50283">
    <property type="entry name" value="NA_SOLUT_SYMP_3"/>
    <property type="match status" value="1"/>
</dbReference>
<evidence type="ECO:0000256" key="7">
    <source>
        <dbReference type="ARBA" id="ARBA00022989"/>
    </source>
</evidence>
<dbReference type="KEGG" id="soa:G3M56_002200"/>
<organism evidence="14 15">
    <name type="scientific">Sulfuriroseicoccus oceanibius</name>
    <dbReference type="NCBI Taxonomy" id="2707525"/>
    <lineage>
        <taxon>Bacteria</taxon>
        <taxon>Pseudomonadati</taxon>
        <taxon>Verrucomicrobiota</taxon>
        <taxon>Verrucomicrobiia</taxon>
        <taxon>Verrucomicrobiales</taxon>
        <taxon>Verrucomicrobiaceae</taxon>
        <taxon>Sulfuriroseicoccus</taxon>
    </lineage>
</organism>
<evidence type="ECO:0000313" key="15">
    <source>
        <dbReference type="Proteomes" id="UP000475117"/>
    </source>
</evidence>
<dbReference type="InterPro" id="IPR050277">
    <property type="entry name" value="Sodium:Solute_Symporter"/>
</dbReference>
<dbReference type="GO" id="GO:0006814">
    <property type="term" value="P:sodium ion transport"/>
    <property type="evidence" value="ECO:0007669"/>
    <property type="project" value="UniProtKB-KW"/>
</dbReference>
<keyword evidence="4" id="KW-1003">Cell membrane</keyword>
<dbReference type="InterPro" id="IPR038377">
    <property type="entry name" value="Na/Glc_symporter_sf"/>
</dbReference>
<evidence type="ECO:0000256" key="13">
    <source>
        <dbReference type="RuleBase" id="RU362091"/>
    </source>
</evidence>
<evidence type="ECO:0000256" key="2">
    <source>
        <dbReference type="ARBA" id="ARBA00006434"/>
    </source>
</evidence>
<dbReference type="GO" id="GO:0015293">
    <property type="term" value="F:symporter activity"/>
    <property type="evidence" value="ECO:0007669"/>
    <property type="project" value="UniProtKB-KW"/>
</dbReference>
<evidence type="ECO:0000256" key="11">
    <source>
        <dbReference type="ARBA" id="ARBA00023201"/>
    </source>
</evidence>